<evidence type="ECO:0000259" key="12">
    <source>
        <dbReference type="PROSITE" id="PS52002"/>
    </source>
</evidence>
<dbReference type="GO" id="GO:0046540">
    <property type="term" value="C:U4/U6 x U5 tri-snRNP complex"/>
    <property type="evidence" value="ECO:0007669"/>
    <property type="project" value="TreeGrafter"/>
</dbReference>
<evidence type="ECO:0000256" key="5">
    <source>
        <dbReference type="ARBA" id="ARBA00022664"/>
    </source>
</evidence>
<protein>
    <recommendedName>
        <fullName evidence="10">Sm protein B</fullName>
    </recommendedName>
</protein>
<dbReference type="RefSeq" id="XP_034012092.1">
    <property type="nucleotide sequence ID" value="XM_034155827.1"/>
</dbReference>
<keyword evidence="14" id="KW-1185">Reference proteome</keyword>
<dbReference type="PANTHER" id="PTHR10701">
    <property type="entry name" value="SMALL NUCLEAR RIBONUCLEOPROTEIN-ASSOCIATED PROTEIN B AND N"/>
    <property type="match status" value="1"/>
</dbReference>
<dbReference type="GO" id="GO:0071013">
    <property type="term" value="C:catalytic step 2 spliceosome"/>
    <property type="evidence" value="ECO:0007669"/>
    <property type="project" value="TreeGrafter"/>
</dbReference>
<feature type="domain" description="Sm" evidence="12">
    <location>
        <begin position="1"/>
        <end position="84"/>
    </location>
</feature>
<dbReference type="GO" id="GO:0003723">
    <property type="term" value="F:RNA binding"/>
    <property type="evidence" value="ECO:0007669"/>
    <property type="project" value="UniProtKB-KW"/>
</dbReference>
<keyword evidence="6" id="KW-0694">RNA-binding</keyword>
<evidence type="ECO:0000313" key="14">
    <source>
        <dbReference type="Proteomes" id="UP000449547"/>
    </source>
</evidence>
<comment type="caution">
    <text evidence="13">The sequence shown here is derived from an EMBL/GenBank/DDBJ whole genome shotgun (WGS) entry which is preliminary data.</text>
</comment>
<evidence type="ECO:0000256" key="4">
    <source>
        <dbReference type="ARBA" id="ARBA00022490"/>
    </source>
</evidence>
<dbReference type="GO" id="GO:0005686">
    <property type="term" value="C:U2 snRNP"/>
    <property type="evidence" value="ECO:0007669"/>
    <property type="project" value="TreeGrafter"/>
</dbReference>
<gene>
    <name evidence="13" type="ORF">DIURU_003101</name>
</gene>
<comment type="subcellular location">
    <subcellularLocation>
        <location evidence="2">Cytoplasm</location>
    </subcellularLocation>
    <subcellularLocation>
        <location evidence="1">Nucleus</location>
    </subcellularLocation>
</comment>
<dbReference type="Gene3D" id="2.30.30.100">
    <property type="match status" value="1"/>
</dbReference>
<organism evidence="13 14">
    <name type="scientific">Diutina rugosa</name>
    <name type="common">Yeast</name>
    <name type="synonym">Candida rugosa</name>
    <dbReference type="NCBI Taxonomy" id="5481"/>
    <lineage>
        <taxon>Eukaryota</taxon>
        <taxon>Fungi</taxon>
        <taxon>Dikarya</taxon>
        <taxon>Ascomycota</taxon>
        <taxon>Saccharomycotina</taxon>
        <taxon>Pichiomycetes</taxon>
        <taxon>Debaryomycetaceae</taxon>
        <taxon>Diutina</taxon>
    </lineage>
</organism>
<evidence type="ECO:0000256" key="1">
    <source>
        <dbReference type="ARBA" id="ARBA00004123"/>
    </source>
</evidence>
<dbReference type="PROSITE" id="PS52002">
    <property type="entry name" value="SM"/>
    <property type="match status" value="1"/>
</dbReference>
<keyword evidence="9" id="KW-0687">Ribonucleoprotein</keyword>
<evidence type="ECO:0000256" key="7">
    <source>
        <dbReference type="ARBA" id="ARBA00023187"/>
    </source>
</evidence>
<dbReference type="InterPro" id="IPR047575">
    <property type="entry name" value="Sm"/>
</dbReference>
<dbReference type="InterPro" id="IPR001163">
    <property type="entry name" value="Sm_dom_euk/arc"/>
</dbReference>
<comment type="similarity">
    <text evidence="3">Belongs to the snRNP SmB/SmN family.</text>
</comment>
<dbReference type="AlphaFoldDB" id="A0A642UMH9"/>
<accession>A0A642UMH9</accession>
<dbReference type="OMA" id="HDERIMI"/>
<feature type="region of interest" description="Disordered" evidence="11">
    <location>
        <begin position="90"/>
        <end position="112"/>
    </location>
</feature>
<evidence type="ECO:0000256" key="2">
    <source>
        <dbReference type="ARBA" id="ARBA00004496"/>
    </source>
</evidence>
<evidence type="ECO:0000256" key="11">
    <source>
        <dbReference type="SAM" id="MobiDB-lite"/>
    </source>
</evidence>
<dbReference type="Proteomes" id="UP000449547">
    <property type="component" value="Unassembled WGS sequence"/>
</dbReference>
<evidence type="ECO:0000256" key="9">
    <source>
        <dbReference type="ARBA" id="ARBA00023274"/>
    </source>
</evidence>
<dbReference type="CDD" id="cd01717">
    <property type="entry name" value="Sm_B"/>
    <property type="match status" value="1"/>
</dbReference>
<dbReference type="InterPro" id="IPR010920">
    <property type="entry name" value="LSM_dom_sf"/>
</dbReference>
<dbReference type="EMBL" id="SWFT01000100">
    <property type="protein sequence ID" value="KAA8901736.1"/>
    <property type="molecule type" value="Genomic_DNA"/>
</dbReference>
<dbReference type="GO" id="GO:0000398">
    <property type="term" value="P:mRNA splicing, via spliceosome"/>
    <property type="evidence" value="ECO:0007669"/>
    <property type="project" value="TreeGrafter"/>
</dbReference>
<dbReference type="GO" id="GO:0005687">
    <property type="term" value="C:U4 snRNP"/>
    <property type="evidence" value="ECO:0007669"/>
    <property type="project" value="TreeGrafter"/>
</dbReference>
<evidence type="ECO:0000256" key="10">
    <source>
        <dbReference type="ARBA" id="ARBA00041355"/>
    </source>
</evidence>
<dbReference type="GO" id="GO:0070990">
    <property type="term" value="F:snRNP binding"/>
    <property type="evidence" value="ECO:0007669"/>
    <property type="project" value="TreeGrafter"/>
</dbReference>
<dbReference type="GO" id="GO:0005737">
    <property type="term" value="C:cytoplasm"/>
    <property type="evidence" value="ECO:0007669"/>
    <property type="project" value="UniProtKB-SubCell"/>
</dbReference>
<evidence type="ECO:0000313" key="13">
    <source>
        <dbReference type="EMBL" id="KAA8901736.1"/>
    </source>
</evidence>
<keyword evidence="5" id="KW-0507">mRNA processing</keyword>
<dbReference type="GeneID" id="54781752"/>
<dbReference type="GO" id="GO:0005685">
    <property type="term" value="C:U1 snRNP"/>
    <property type="evidence" value="ECO:0007669"/>
    <property type="project" value="TreeGrafter"/>
</dbReference>
<evidence type="ECO:0000256" key="6">
    <source>
        <dbReference type="ARBA" id="ARBA00022884"/>
    </source>
</evidence>
<dbReference type="Pfam" id="PF01423">
    <property type="entry name" value="LSM"/>
    <property type="match status" value="1"/>
</dbReference>
<keyword evidence="7" id="KW-0508">mRNA splicing</keyword>
<keyword evidence="4" id="KW-0963">Cytoplasm</keyword>
<dbReference type="PANTHER" id="PTHR10701:SF0">
    <property type="entry name" value="SMALL NUCLEAR RIBONUCLEOPROTEIN-ASSOCIATED PROTEIN B"/>
    <property type="match status" value="1"/>
</dbReference>
<evidence type="ECO:0000256" key="3">
    <source>
        <dbReference type="ARBA" id="ARBA00009123"/>
    </source>
</evidence>
<name>A0A642UMH9_DIURU</name>
<dbReference type="InterPro" id="IPR050914">
    <property type="entry name" value="snRNP_SmB/NAA38-like"/>
</dbReference>
<dbReference type="SUPFAM" id="SSF50182">
    <property type="entry name" value="Sm-like ribonucleoproteins"/>
    <property type="match status" value="1"/>
</dbReference>
<dbReference type="VEuPathDB" id="FungiDB:DIURU_003101"/>
<keyword evidence="8" id="KW-0539">Nucleus</keyword>
<sequence>MKMSQLINYRLDVTAVDGRHFVGTLLAFDGHMNLVMADTVEKRLTKKAYAEMVKTHKPNYDTRNIGLMVLRGDQVVSIVIESEPLTPLASRLEKGTGTAKPVAKGVKRKRDS</sequence>
<dbReference type="SMART" id="SM00651">
    <property type="entry name" value="Sm"/>
    <property type="match status" value="1"/>
</dbReference>
<dbReference type="OrthoDB" id="2020720at2759"/>
<dbReference type="GO" id="GO:0071004">
    <property type="term" value="C:U2-type prespliceosome"/>
    <property type="evidence" value="ECO:0007669"/>
    <property type="project" value="TreeGrafter"/>
</dbReference>
<reference evidence="13 14" key="1">
    <citation type="submission" date="2019-07" db="EMBL/GenBank/DDBJ databases">
        <title>Genome assembly of two rare yeast pathogens: Diutina rugosa and Trichomonascus ciferrii.</title>
        <authorList>
            <person name="Mixao V."/>
            <person name="Saus E."/>
            <person name="Hansen A."/>
            <person name="Lass-Flor C."/>
            <person name="Gabaldon T."/>
        </authorList>
    </citation>
    <scope>NUCLEOTIDE SEQUENCE [LARGE SCALE GENOMIC DNA]</scope>
    <source>
        <strain evidence="13 14">CBS 613</strain>
    </source>
</reference>
<proteinExistence type="inferred from homology"/>
<dbReference type="GO" id="GO:0005682">
    <property type="term" value="C:U5 snRNP"/>
    <property type="evidence" value="ECO:0007669"/>
    <property type="project" value="TreeGrafter"/>
</dbReference>
<evidence type="ECO:0000256" key="8">
    <source>
        <dbReference type="ARBA" id="ARBA00023242"/>
    </source>
</evidence>